<feature type="transmembrane region" description="Helical" evidence="1">
    <location>
        <begin position="6"/>
        <end position="28"/>
    </location>
</feature>
<protein>
    <submittedName>
        <fullName evidence="2">Uncharacterized protein</fullName>
    </submittedName>
</protein>
<dbReference type="AlphaFoldDB" id="A0A8D9AUB4"/>
<evidence type="ECO:0000256" key="1">
    <source>
        <dbReference type="SAM" id="Phobius"/>
    </source>
</evidence>
<proteinExistence type="predicted"/>
<dbReference type="EMBL" id="HBUF01589733">
    <property type="protein sequence ID" value="CAG6772924.1"/>
    <property type="molecule type" value="Transcribed_RNA"/>
</dbReference>
<name>A0A8D9AUB4_9HEMI</name>
<organism evidence="2">
    <name type="scientific">Cacopsylla melanoneura</name>
    <dbReference type="NCBI Taxonomy" id="428564"/>
    <lineage>
        <taxon>Eukaryota</taxon>
        <taxon>Metazoa</taxon>
        <taxon>Ecdysozoa</taxon>
        <taxon>Arthropoda</taxon>
        <taxon>Hexapoda</taxon>
        <taxon>Insecta</taxon>
        <taxon>Pterygota</taxon>
        <taxon>Neoptera</taxon>
        <taxon>Paraneoptera</taxon>
        <taxon>Hemiptera</taxon>
        <taxon>Sternorrhyncha</taxon>
        <taxon>Psylloidea</taxon>
        <taxon>Psyllidae</taxon>
        <taxon>Psyllinae</taxon>
        <taxon>Cacopsylla</taxon>
    </lineage>
</organism>
<evidence type="ECO:0000313" key="2">
    <source>
        <dbReference type="EMBL" id="CAG6772924.1"/>
    </source>
</evidence>
<accession>A0A8D9AUB4</accession>
<keyword evidence="1" id="KW-0812">Transmembrane</keyword>
<feature type="transmembrane region" description="Helical" evidence="1">
    <location>
        <begin position="64"/>
        <end position="86"/>
    </location>
</feature>
<dbReference type="EMBL" id="HBUF01373197">
    <property type="protein sequence ID" value="CAG6727098.1"/>
    <property type="molecule type" value="Transcribed_RNA"/>
</dbReference>
<sequence>MHILTIYLKIFKTVSSRFLTILSMFLKIESMILMMSLRKMISIMINLPVCIKHVILSYGQVLTFSFAFSISSSSFSLICSLFFSLLKVSSLSFSTLAEIGSELNNESSIFIFLPNNLTCTDSFCNVSIQ</sequence>
<keyword evidence="1" id="KW-0472">Membrane</keyword>
<keyword evidence="1" id="KW-1133">Transmembrane helix</keyword>
<reference evidence="2" key="1">
    <citation type="submission" date="2021-05" db="EMBL/GenBank/DDBJ databases">
        <authorList>
            <person name="Alioto T."/>
            <person name="Alioto T."/>
            <person name="Gomez Garrido J."/>
        </authorList>
    </citation>
    <scope>NUCLEOTIDE SEQUENCE</scope>
</reference>
<dbReference type="EMBL" id="HBUF01589734">
    <property type="protein sequence ID" value="CAG6772925.1"/>
    <property type="molecule type" value="Transcribed_RNA"/>
</dbReference>